<dbReference type="AlphaFoldDB" id="A0A0L0NYD8"/>
<name>A0A0L0NYD8_CANAR</name>
<proteinExistence type="predicted"/>
<dbReference type="Proteomes" id="UP000037122">
    <property type="component" value="Unassembled WGS sequence"/>
</dbReference>
<protein>
    <submittedName>
        <fullName evidence="1">Uncharacterized protein</fullName>
    </submittedName>
</protein>
<gene>
    <name evidence="1" type="ORF">QG37_04003</name>
</gene>
<organism evidence="1 2">
    <name type="scientific">Candidozyma auris</name>
    <name type="common">Yeast</name>
    <name type="synonym">Candida auris</name>
    <dbReference type="NCBI Taxonomy" id="498019"/>
    <lineage>
        <taxon>Eukaryota</taxon>
        <taxon>Fungi</taxon>
        <taxon>Dikarya</taxon>
        <taxon>Ascomycota</taxon>
        <taxon>Saccharomycotina</taxon>
        <taxon>Pichiomycetes</taxon>
        <taxon>Metschnikowiaceae</taxon>
        <taxon>Candidozyma</taxon>
    </lineage>
</organism>
<evidence type="ECO:0000313" key="2">
    <source>
        <dbReference type="Proteomes" id="UP000037122"/>
    </source>
</evidence>
<reference evidence="2" key="1">
    <citation type="journal article" date="2015" name="BMC Genomics">
        <title>Draft genome of a commonly misdiagnosed multidrug resistant pathogen Candida auris.</title>
        <authorList>
            <person name="Chatterjee S."/>
            <person name="Alampalli S.V."/>
            <person name="Nageshan R.K."/>
            <person name="Chettiar S.T."/>
            <person name="Joshi S."/>
            <person name="Tatu U.S."/>
        </authorList>
    </citation>
    <scope>NUCLEOTIDE SEQUENCE [LARGE SCALE GENOMIC DNA]</scope>
    <source>
        <strain evidence="2">6684</strain>
    </source>
</reference>
<sequence>MVPSWTERCLLPAFRYWTAHGLGSLEATQLFPNSSGCEGLGHVNIGCEKKKKKKIEKRKIKKCATQIE</sequence>
<comment type="caution">
    <text evidence="1">The sequence shown here is derived from an EMBL/GenBank/DDBJ whole genome shotgun (WGS) entry which is preliminary data.</text>
</comment>
<dbReference type="EMBL" id="LGST01000026">
    <property type="protein sequence ID" value="KND99206.1"/>
    <property type="molecule type" value="Genomic_DNA"/>
</dbReference>
<evidence type="ECO:0000313" key="1">
    <source>
        <dbReference type="EMBL" id="KND99206.1"/>
    </source>
</evidence>
<accession>A0A0L0NYD8</accession>
<dbReference type="VEuPathDB" id="FungiDB:QG37_04003"/>